<organism evidence="2 3">
    <name type="scientific">Candidatus Andeanibacterium colombiense</name>
    <dbReference type="NCBI Taxonomy" id="3121345"/>
    <lineage>
        <taxon>Bacteria</taxon>
        <taxon>Pseudomonadati</taxon>
        <taxon>Pseudomonadota</taxon>
        <taxon>Alphaproteobacteria</taxon>
        <taxon>Sphingomonadales</taxon>
        <taxon>Sphingomonadaceae</taxon>
        <taxon>Candidatus Andeanibacterium</taxon>
    </lineage>
</organism>
<accession>A0AAJ5XB44</accession>
<dbReference type="EMBL" id="CP119316">
    <property type="protein sequence ID" value="WEK48021.1"/>
    <property type="molecule type" value="Genomic_DNA"/>
</dbReference>
<feature type="chain" id="PRO_5042590044" evidence="1">
    <location>
        <begin position="30"/>
        <end position="262"/>
    </location>
</feature>
<dbReference type="PROSITE" id="PS51257">
    <property type="entry name" value="PROKAR_LIPOPROTEIN"/>
    <property type="match status" value="1"/>
</dbReference>
<proteinExistence type="predicted"/>
<reference evidence="2" key="1">
    <citation type="submission" date="2023-03" db="EMBL/GenBank/DDBJ databases">
        <title>Andean soil-derived lignocellulolytic bacterial consortium as a source of novel taxa and putative plastic-active enzymes.</title>
        <authorList>
            <person name="Diaz-Garcia L."/>
            <person name="Chuvochina M."/>
            <person name="Feuerriegel G."/>
            <person name="Bunk B."/>
            <person name="Sproer C."/>
            <person name="Streit W.R."/>
            <person name="Rodriguez L.M."/>
            <person name="Overmann J."/>
            <person name="Jimenez D.J."/>
        </authorList>
    </citation>
    <scope>NUCLEOTIDE SEQUENCE</scope>
    <source>
        <strain evidence="2">MAG 26</strain>
    </source>
</reference>
<dbReference type="AlphaFoldDB" id="A0AAJ5XB44"/>
<name>A0AAJ5XB44_9SPHN</name>
<evidence type="ECO:0000313" key="2">
    <source>
        <dbReference type="EMBL" id="WEK48021.1"/>
    </source>
</evidence>
<protein>
    <submittedName>
        <fullName evidence="2">Uncharacterized protein</fullName>
    </submittedName>
</protein>
<feature type="signal peptide" evidence="1">
    <location>
        <begin position="1"/>
        <end position="29"/>
    </location>
</feature>
<dbReference type="Proteomes" id="UP001218362">
    <property type="component" value="Chromosome"/>
</dbReference>
<sequence>MKQTLTRATATVALALGLASLAACGPAKVKSTPPPPVIALLPPPVVAVPMRPMPPRSSAIGMILPTIGPDGVRNTVNARLNPTEMVWNLRSGWNVAALNCLDARYQPILDGYKSMLKANSKRLTKANADLDKQFRTQYGAGTKAIRARETYLTSVYNYFALPPARDYFCEAALQMSNESLSSPPKDLDAFAAVQLPRLEAAFEHFFLDMERWRIDVAQWDAKYAPATSSYGAAPAGGTVYTNATYGPQPTAPVVQPLRAGGS</sequence>
<evidence type="ECO:0000313" key="3">
    <source>
        <dbReference type="Proteomes" id="UP001218362"/>
    </source>
</evidence>
<keyword evidence="1" id="KW-0732">Signal</keyword>
<dbReference type="KEGG" id="acob:P0Y56_06915"/>
<evidence type="ECO:0000256" key="1">
    <source>
        <dbReference type="SAM" id="SignalP"/>
    </source>
</evidence>
<gene>
    <name evidence="2" type="ORF">P0Y56_06915</name>
</gene>